<dbReference type="GeneID" id="65086573"/>
<evidence type="ECO:0000313" key="2">
    <source>
        <dbReference type="Proteomes" id="UP000184255"/>
    </source>
</evidence>
<evidence type="ECO:0000313" key="1">
    <source>
        <dbReference type="EMBL" id="CVK92416.1"/>
    </source>
</evidence>
<name>A0A1L7TC87_FUSMA</name>
<comment type="caution">
    <text evidence="1">The sequence shown here is derived from an EMBL/GenBank/DDBJ whole genome shotgun (WGS) entry which is preliminary data.</text>
</comment>
<dbReference type="AlphaFoldDB" id="A0A1L7TC87"/>
<protein>
    <recommendedName>
        <fullName evidence="3">GIY-YIG domain-containing protein</fullName>
    </recommendedName>
</protein>
<evidence type="ECO:0008006" key="3">
    <source>
        <dbReference type="Google" id="ProtNLM"/>
    </source>
</evidence>
<dbReference type="RefSeq" id="XP_041681534.1">
    <property type="nucleotide sequence ID" value="XM_041830918.1"/>
</dbReference>
<reference evidence="2" key="1">
    <citation type="journal article" date="2016" name="Genome Biol. Evol.">
        <title>Comparative 'omics' of the Fusarium fujikuroi species complex highlights differences in genetic potential and metabolite synthesis.</title>
        <authorList>
            <person name="Niehaus E.-M."/>
            <person name="Muensterkoetter M."/>
            <person name="Proctor R.H."/>
            <person name="Brown D.W."/>
            <person name="Sharon A."/>
            <person name="Idan Y."/>
            <person name="Oren-Young L."/>
            <person name="Sieber C.M."/>
            <person name="Novak O."/>
            <person name="Pencik A."/>
            <person name="Tarkowska D."/>
            <person name="Hromadova K."/>
            <person name="Freeman S."/>
            <person name="Maymon M."/>
            <person name="Elazar M."/>
            <person name="Youssef S.A."/>
            <person name="El-Shabrawy E.S.M."/>
            <person name="Shalaby A.B.A."/>
            <person name="Houterman P."/>
            <person name="Brock N.L."/>
            <person name="Burkhardt I."/>
            <person name="Tsavkelova E.A."/>
            <person name="Dickschat J.S."/>
            <person name="Galuszka P."/>
            <person name="Gueldener U."/>
            <person name="Tudzynski B."/>
        </authorList>
    </citation>
    <scope>NUCLEOTIDE SEQUENCE [LARGE SCALE GENOMIC DNA]</scope>
    <source>
        <strain evidence="2">MRC7560</strain>
    </source>
</reference>
<dbReference type="Proteomes" id="UP000184255">
    <property type="component" value="Unassembled WGS sequence"/>
</dbReference>
<sequence>MKRLTAGEPVHPTPPKKGLEASWLTCYSVTSLIGPLEATTQGVFADILTNDADQSAKKIYIVAAAGPYNSRSAGMRGRAQRLELEKKSKKQSGIPYYQAVHTPGWKSNWAALATFMAPVDKEMVIVTQAIMAILFGSCPRNGYVVCRPKPLVPVPLNWGLNEISPLRLNGLKTYFKGLDTMDPEESAVLRQTRATIGNQCSMTAMRRRQDRLRNGGAFRVYVLNQNGHVVRFHITLMTRQDGAHVDIVLPLQVGLRYGLQLSRTVDVNLELSARNHRFPFASSAAYDSNARHLGIAISGTHAVGSQKGTAFTHWVQSPKKAAIRKAEALVDFLRGPSDLQSINAKEGKVLNSVTWSGNRFVTSPLMTDTRQNVSTPSKIPYNEDHADVEFNGFKSDQHRELYPEVLIITKALQRLSLSRKIRTTPSVRLYFRVNEAEFIASTITSAIRTEVACLILSTEEFTGPRLLSLGGNIGDESQGVYADIITNNDPNYFKVYVGAAGSVGSGRRFGGLRRRIREHLTYAKSTKLHPQSGMLHCNEMTKVDARLNFVVLVRFSRAVEIPLVHISEALMSIFFASWKSQSFLRLRPRYLAQHREWGLNNANPLDFSIVGTVDHTKSRERALKGARTKVARNLAKSIADAQAGCSVRTYKDRRSNNFHFILCKEKILISSTLGGSLGLTDQPVVRVECDIRIPRHPSPYAAKAPWQSEAGKLGICLCGQYSRGPSKGEPFKKWISCDSNVAVARAERLLSMIED</sequence>
<dbReference type="EMBL" id="FCQH01000005">
    <property type="protein sequence ID" value="CVK92416.1"/>
    <property type="molecule type" value="Genomic_DNA"/>
</dbReference>
<gene>
    <name evidence="1" type="ORF">FMAN_07312</name>
</gene>
<organism evidence="1 2">
    <name type="scientific">Fusarium mangiferae</name>
    <name type="common">Mango malformation disease fungus</name>
    <dbReference type="NCBI Taxonomy" id="192010"/>
    <lineage>
        <taxon>Eukaryota</taxon>
        <taxon>Fungi</taxon>
        <taxon>Dikarya</taxon>
        <taxon>Ascomycota</taxon>
        <taxon>Pezizomycotina</taxon>
        <taxon>Sordariomycetes</taxon>
        <taxon>Hypocreomycetidae</taxon>
        <taxon>Hypocreales</taxon>
        <taxon>Nectriaceae</taxon>
        <taxon>Fusarium</taxon>
        <taxon>Fusarium fujikuroi species complex</taxon>
    </lineage>
</organism>
<dbReference type="VEuPathDB" id="FungiDB:FMAN_07312"/>
<accession>A0A1L7TC87</accession>
<keyword evidence="2" id="KW-1185">Reference proteome</keyword>
<proteinExistence type="predicted"/>